<feature type="domain" description="HTH marR-type" evidence="2">
    <location>
        <begin position="15"/>
        <end position="154"/>
    </location>
</feature>
<reference evidence="3 6" key="2">
    <citation type="journal article" date="2019" name="Int. J. Syst. Evol. Microbiol.">
        <title>The Global Catalogue of Microorganisms (GCM) 10K type strain sequencing project: providing services to taxonomists for standard genome sequencing and annotation.</title>
        <authorList>
            <consortium name="The Broad Institute Genomics Platform"/>
            <consortium name="The Broad Institute Genome Sequencing Center for Infectious Disease"/>
            <person name="Wu L."/>
            <person name="Ma J."/>
        </authorList>
    </citation>
    <scope>NUCLEOTIDE SEQUENCE [LARGE SCALE GENOMIC DNA]</scope>
    <source>
        <strain evidence="3 6">JCM 10664</strain>
    </source>
</reference>
<dbReference type="SUPFAM" id="SSF46785">
    <property type="entry name" value="Winged helix' DNA-binding domain"/>
    <property type="match status" value="1"/>
</dbReference>
<dbReference type="Proteomes" id="UP001500220">
    <property type="component" value="Unassembled WGS sequence"/>
</dbReference>
<dbReference type="AlphaFoldDB" id="A0A917NIJ5"/>
<dbReference type="GO" id="GO:0006950">
    <property type="term" value="P:response to stress"/>
    <property type="evidence" value="ECO:0007669"/>
    <property type="project" value="TreeGrafter"/>
</dbReference>
<reference evidence="4 5" key="1">
    <citation type="journal article" date="2014" name="Int. J. Syst. Evol. Microbiol.">
        <title>Complete genome sequence of Corynebacterium casei LMG S-19264T (=DSM 44701T), isolated from a smear-ripened cheese.</title>
        <authorList>
            <consortium name="US DOE Joint Genome Institute (JGI-PGF)"/>
            <person name="Walter F."/>
            <person name="Albersmeier A."/>
            <person name="Kalinowski J."/>
            <person name="Ruckert C."/>
        </authorList>
    </citation>
    <scope>NUCLEOTIDE SEQUENCE [LARGE SCALE GENOMIC DNA]</scope>
    <source>
        <strain evidence="4 5">CGMCC 4.7206</strain>
    </source>
</reference>
<dbReference type="EMBL" id="BAAAHC010000007">
    <property type="protein sequence ID" value="GAA0516230.1"/>
    <property type="molecule type" value="Genomic_DNA"/>
</dbReference>
<dbReference type="PRINTS" id="PR00598">
    <property type="entry name" value="HTHMARR"/>
</dbReference>
<dbReference type="Proteomes" id="UP000597989">
    <property type="component" value="Unassembled WGS sequence"/>
</dbReference>
<dbReference type="InterPro" id="IPR036388">
    <property type="entry name" value="WH-like_DNA-bd_sf"/>
</dbReference>
<dbReference type="InterPro" id="IPR039422">
    <property type="entry name" value="MarR/SlyA-like"/>
</dbReference>
<dbReference type="Gene3D" id="1.10.10.10">
    <property type="entry name" value="Winged helix-like DNA-binding domain superfamily/Winged helix DNA-binding domain"/>
    <property type="match status" value="1"/>
</dbReference>
<evidence type="ECO:0000256" key="1">
    <source>
        <dbReference type="SAM" id="MobiDB-lite"/>
    </source>
</evidence>
<dbReference type="GO" id="GO:0003700">
    <property type="term" value="F:DNA-binding transcription factor activity"/>
    <property type="evidence" value="ECO:0007669"/>
    <property type="project" value="InterPro"/>
</dbReference>
<feature type="compositionally biased region" description="Basic and acidic residues" evidence="1">
    <location>
        <begin position="167"/>
        <end position="191"/>
    </location>
</feature>
<dbReference type="InterPro" id="IPR000835">
    <property type="entry name" value="HTH_MarR-typ"/>
</dbReference>
<comment type="caution">
    <text evidence="4">The sequence shown here is derived from an EMBL/GenBank/DDBJ whole genome shotgun (WGS) entry which is preliminary data.</text>
</comment>
<reference evidence="4" key="3">
    <citation type="submission" date="2020-09" db="EMBL/GenBank/DDBJ databases">
        <authorList>
            <person name="Sun Q."/>
            <person name="Zhou Y."/>
        </authorList>
    </citation>
    <scope>NUCLEOTIDE SEQUENCE</scope>
    <source>
        <strain evidence="4">CGMCC 4.7206</strain>
    </source>
</reference>
<dbReference type="PANTHER" id="PTHR33164:SF106">
    <property type="entry name" value="TRANSCRIPTIONAL REGULATORY PROTEIN"/>
    <property type="match status" value="1"/>
</dbReference>
<evidence type="ECO:0000259" key="2">
    <source>
        <dbReference type="PROSITE" id="PS50995"/>
    </source>
</evidence>
<name>A0A917NIJ5_9PSEU</name>
<organism evidence="4 5">
    <name type="scientific">Saccharopolyspora thermophila</name>
    <dbReference type="NCBI Taxonomy" id="89367"/>
    <lineage>
        <taxon>Bacteria</taxon>
        <taxon>Bacillati</taxon>
        <taxon>Actinomycetota</taxon>
        <taxon>Actinomycetes</taxon>
        <taxon>Pseudonocardiales</taxon>
        <taxon>Pseudonocardiaceae</taxon>
        <taxon>Saccharopolyspora</taxon>
    </lineage>
</organism>
<dbReference type="PANTHER" id="PTHR33164">
    <property type="entry name" value="TRANSCRIPTIONAL REGULATOR, MARR FAMILY"/>
    <property type="match status" value="1"/>
</dbReference>
<gene>
    <name evidence="3" type="ORF">GCM10009545_17910</name>
    <name evidence="4" type="ORF">GCM10011581_46090</name>
</gene>
<reference evidence="3" key="4">
    <citation type="submission" date="2023-12" db="EMBL/GenBank/DDBJ databases">
        <authorList>
            <person name="Sun Q."/>
            <person name="Inoue M."/>
        </authorList>
    </citation>
    <scope>NUCLEOTIDE SEQUENCE</scope>
    <source>
        <strain evidence="3">JCM 10664</strain>
    </source>
</reference>
<evidence type="ECO:0000313" key="5">
    <source>
        <dbReference type="Proteomes" id="UP000597989"/>
    </source>
</evidence>
<proteinExistence type="predicted"/>
<evidence type="ECO:0000313" key="4">
    <source>
        <dbReference type="EMBL" id="GGJ03829.1"/>
    </source>
</evidence>
<keyword evidence="6" id="KW-1185">Reference proteome</keyword>
<feature type="region of interest" description="Disordered" evidence="1">
    <location>
        <begin position="162"/>
        <end position="191"/>
    </location>
</feature>
<dbReference type="Pfam" id="PF01047">
    <property type="entry name" value="MarR"/>
    <property type="match status" value="1"/>
</dbReference>
<protein>
    <recommendedName>
        <fullName evidence="2">HTH marR-type domain-containing protein</fullName>
    </recommendedName>
</protein>
<accession>A0A917NIJ5</accession>
<dbReference type="EMBL" id="BMMT01000022">
    <property type="protein sequence ID" value="GGJ03829.1"/>
    <property type="molecule type" value="Genomic_DNA"/>
</dbReference>
<dbReference type="SMART" id="SM00347">
    <property type="entry name" value="HTH_MARR"/>
    <property type="match status" value="1"/>
</dbReference>
<evidence type="ECO:0000313" key="6">
    <source>
        <dbReference type="Proteomes" id="UP001500220"/>
    </source>
</evidence>
<sequence length="191" mass="20783">MVLGSGPQAGWEGNADVSDTAIRRVLAALPDWGNTTSQLNAEIAKRMGVTLSDLDCLHTLNKHGPATAADLAKRVGLTSGSVSRMIDRLDAAGCIERVRDPGDRRRVLIEPTAKGLERVRAYYAKLAAHTRDDLADFTDAELTAVLRFIQRVHDNSAAELARLRATPADRDRGPRHDAEHRTGDRGDDIGR</sequence>
<evidence type="ECO:0000313" key="3">
    <source>
        <dbReference type="EMBL" id="GAA0516230.1"/>
    </source>
</evidence>
<dbReference type="InterPro" id="IPR036390">
    <property type="entry name" value="WH_DNA-bd_sf"/>
</dbReference>
<dbReference type="PROSITE" id="PS50995">
    <property type="entry name" value="HTH_MARR_2"/>
    <property type="match status" value="1"/>
</dbReference>